<dbReference type="InterPro" id="IPR018062">
    <property type="entry name" value="HTH_AraC-typ_CS"/>
</dbReference>
<dbReference type="SMART" id="SM00342">
    <property type="entry name" value="HTH_ARAC"/>
    <property type="match status" value="1"/>
</dbReference>
<keyword evidence="6" id="KW-1185">Reference proteome</keyword>
<dbReference type="KEGG" id="ahm:TL08_15150"/>
<dbReference type="CDD" id="cd03137">
    <property type="entry name" value="GATase1_AraC_1"/>
    <property type="match status" value="1"/>
</dbReference>
<keyword evidence="1" id="KW-0805">Transcription regulation</keyword>
<sequence length="345" mass="37181">MSEILRHRSAFRRITLAKVPVSPRRIVIVGYPEATLLDIACPADVFDGANRVRGETEYEIITATVGGQGVRTSCGIVLAADLPLERVAGPVDTLIVAGGHGHDAAASDVRVTDQIRRLAAVSRRVASVCTGASVLAGAGLLDGRRATTHWFYLDEIARRYPKVSFDPKPLFVEDGNVYTAAGVTSGLDLALALVEQDHGAATARSVARGLVAYLQRPGNQAQVSLFVAARPTETPPVRTVTDHIAAHLDGDLRVVTLARLAGIGSRHLSRLFAEELNTTPTRYVRAVRTEAAAALLIDTSLPLKAIARRCGLGTAETLRQAFLDAYDTTPSNYRRLHRRRDLVTR</sequence>
<dbReference type="AlphaFoldDB" id="A0AAC9MYV2"/>
<dbReference type="Pfam" id="PF12833">
    <property type="entry name" value="HTH_18"/>
    <property type="match status" value="1"/>
</dbReference>
<keyword evidence="3" id="KW-0804">Transcription</keyword>
<dbReference type="PROSITE" id="PS01124">
    <property type="entry name" value="HTH_ARAC_FAMILY_2"/>
    <property type="match status" value="1"/>
</dbReference>
<evidence type="ECO:0000256" key="1">
    <source>
        <dbReference type="ARBA" id="ARBA00023015"/>
    </source>
</evidence>
<organism evidence="5 6">
    <name type="scientific">Actinoalloteichus hymeniacidonis</name>
    <dbReference type="NCBI Taxonomy" id="340345"/>
    <lineage>
        <taxon>Bacteria</taxon>
        <taxon>Bacillati</taxon>
        <taxon>Actinomycetota</taxon>
        <taxon>Actinomycetes</taxon>
        <taxon>Pseudonocardiales</taxon>
        <taxon>Pseudonocardiaceae</taxon>
        <taxon>Actinoalloteichus</taxon>
    </lineage>
</organism>
<evidence type="ECO:0000259" key="4">
    <source>
        <dbReference type="PROSITE" id="PS01124"/>
    </source>
</evidence>
<accession>A0AAC9MYV2</accession>
<dbReference type="InterPro" id="IPR002818">
    <property type="entry name" value="DJ-1/PfpI"/>
</dbReference>
<dbReference type="Pfam" id="PF01965">
    <property type="entry name" value="DJ-1_PfpI"/>
    <property type="match status" value="1"/>
</dbReference>
<evidence type="ECO:0000313" key="5">
    <source>
        <dbReference type="EMBL" id="AOS63839.1"/>
    </source>
</evidence>
<feature type="domain" description="HTH araC/xylS-type" evidence="4">
    <location>
        <begin position="238"/>
        <end position="336"/>
    </location>
</feature>
<dbReference type="Gene3D" id="3.40.50.880">
    <property type="match status" value="1"/>
</dbReference>
<dbReference type="InterPro" id="IPR029062">
    <property type="entry name" value="Class_I_gatase-like"/>
</dbReference>
<dbReference type="SUPFAM" id="SSF52317">
    <property type="entry name" value="Class I glutamine amidotransferase-like"/>
    <property type="match status" value="1"/>
</dbReference>
<dbReference type="Proteomes" id="UP000095210">
    <property type="component" value="Chromosome"/>
</dbReference>
<evidence type="ECO:0000256" key="2">
    <source>
        <dbReference type="ARBA" id="ARBA00023125"/>
    </source>
</evidence>
<proteinExistence type="predicted"/>
<dbReference type="SUPFAM" id="SSF46689">
    <property type="entry name" value="Homeodomain-like"/>
    <property type="match status" value="2"/>
</dbReference>
<keyword evidence="2" id="KW-0238">DNA-binding</keyword>
<dbReference type="GO" id="GO:0043565">
    <property type="term" value="F:sequence-specific DNA binding"/>
    <property type="evidence" value="ECO:0007669"/>
    <property type="project" value="InterPro"/>
</dbReference>
<protein>
    <submittedName>
        <fullName evidence="5">AraC family transcriptional regulator</fullName>
    </submittedName>
</protein>
<dbReference type="GO" id="GO:0003700">
    <property type="term" value="F:DNA-binding transcription factor activity"/>
    <property type="evidence" value="ECO:0007669"/>
    <property type="project" value="InterPro"/>
</dbReference>
<dbReference type="Gene3D" id="1.10.10.60">
    <property type="entry name" value="Homeodomain-like"/>
    <property type="match status" value="1"/>
</dbReference>
<dbReference type="PANTHER" id="PTHR43130:SF3">
    <property type="entry name" value="HTH-TYPE TRANSCRIPTIONAL REGULATOR RV1931C"/>
    <property type="match status" value="1"/>
</dbReference>
<evidence type="ECO:0000256" key="3">
    <source>
        <dbReference type="ARBA" id="ARBA00023163"/>
    </source>
</evidence>
<dbReference type="EMBL" id="CP014859">
    <property type="protein sequence ID" value="AOS63839.1"/>
    <property type="molecule type" value="Genomic_DNA"/>
</dbReference>
<dbReference type="InterPro" id="IPR009057">
    <property type="entry name" value="Homeodomain-like_sf"/>
</dbReference>
<dbReference type="PROSITE" id="PS00041">
    <property type="entry name" value="HTH_ARAC_FAMILY_1"/>
    <property type="match status" value="1"/>
</dbReference>
<name>A0AAC9MYV2_9PSEU</name>
<reference evidence="6" key="1">
    <citation type="submission" date="2016-03" db="EMBL/GenBank/DDBJ databases">
        <title>Complete genome sequence of the type strain Actinoalloteichus hymeniacidonis DSM 45092.</title>
        <authorList>
            <person name="Schaffert L."/>
            <person name="Albersmeier A."/>
            <person name="Winkler A."/>
            <person name="Kalinowski J."/>
            <person name="Zotchev S."/>
            <person name="Ruckert C."/>
        </authorList>
    </citation>
    <scope>NUCLEOTIDE SEQUENCE [LARGE SCALE GENOMIC DNA]</scope>
    <source>
        <strain evidence="6">HPA177(T) (DSM 45092(T))</strain>
    </source>
</reference>
<dbReference type="InterPro" id="IPR052158">
    <property type="entry name" value="INH-QAR"/>
</dbReference>
<evidence type="ECO:0000313" key="6">
    <source>
        <dbReference type="Proteomes" id="UP000095210"/>
    </source>
</evidence>
<gene>
    <name evidence="5" type="ORF">TL08_15150</name>
</gene>
<dbReference type="PANTHER" id="PTHR43130">
    <property type="entry name" value="ARAC-FAMILY TRANSCRIPTIONAL REGULATOR"/>
    <property type="match status" value="1"/>
</dbReference>
<dbReference type="InterPro" id="IPR018060">
    <property type="entry name" value="HTH_AraC"/>
</dbReference>